<feature type="domain" description="YtkA-like" evidence="2">
    <location>
        <begin position="37"/>
        <end position="116"/>
    </location>
</feature>
<dbReference type="EMBL" id="PIQO01000001">
    <property type="protein sequence ID" value="PKR86692.1"/>
    <property type="molecule type" value="Genomic_DNA"/>
</dbReference>
<dbReference type="Pfam" id="PF13115">
    <property type="entry name" value="YtkA"/>
    <property type="match status" value="1"/>
</dbReference>
<feature type="chain" id="PRO_5039385617" description="YtkA-like domain-containing protein" evidence="1">
    <location>
        <begin position="22"/>
        <end position="135"/>
    </location>
</feature>
<comment type="caution">
    <text evidence="3">The sequence shown here is derived from an EMBL/GenBank/DDBJ whole genome shotgun (WGS) entry which is preliminary data.</text>
</comment>
<evidence type="ECO:0000259" key="2">
    <source>
        <dbReference type="Pfam" id="PF13115"/>
    </source>
</evidence>
<evidence type="ECO:0000313" key="4">
    <source>
        <dbReference type="Proteomes" id="UP000233440"/>
    </source>
</evidence>
<dbReference type="Gene3D" id="2.60.40.10">
    <property type="entry name" value="Immunoglobulins"/>
    <property type="match status" value="1"/>
</dbReference>
<keyword evidence="1" id="KW-0732">Signal</keyword>
<reference evidence="3 4" key="1">
    <citation type="submission" date="2017-11" db="EMBL/GenBank/DDBJ databases">
        <title>Bacillus camelliae sp. nov., isolated from pu'er tea.</title>
        <authorList>
            <person name="Niu L."/>
        </authorList>
    </citation>
    <scope>NUCLEOTIDE SEQUENCE [LARGE SCALE GENOMIC DNA]</scope>
    <source>
        <strain evidence="3 4">7578-1</strain>
    </source>
</reference>
<dbReference type="OrthoDB" id="2679563at2"/>
<dbReference type="AlphaFoldDB" id="A0A2N3LPU6"/>
<evidence type="ECO:0000313" key="3">
    <source>
        <dbReference type="EMBL" id="PKR86692.1"/>
    </source>
</evidence>
<organism evidence="3 4">
    <name type="scientific">Heyndrickxia camelliae</name>
    <dbReference type="NCBI Taxonomy" id="1707093"/>
    <lineage>
        <taxon>Bacteria</taxon>
        <taxon>Bacillati</taxon>
        <taxon>Bacillota</taxon>
        <taxon>Bacilli</taxon>
        <taxon>Bacillales</taxon>
        <taxon>Bacillaceae</taxon>
        <taxon>Heyndrickxia</taxon>
    </lineage>
</organism>
<sequence length="135" mass="15115">MMMSRKILMLFFTCITVFALSACGSHSNTYEKKAPVELKVALKVPNNASVNEKVALQALVTQGKEKVKDADDVKYQVWEGDNTNDSKFIKAKNDKNGNYSASFVFDHAGTYQVQVHVEARDQHVMPKTKITVSEK</sequence>
<feature type="signal peptide" evidence="1">
    <location>
        <begin position="1"/>
        <end position="21"/>
    </location>
</feature>
<evidence type="ECO:0000256" key="1">
    <source>
        <dbReference type="SAM" id="SignalP"/>
    </source>
</evidence>
<dbReference type="Proteomes" id="UP000233440">
    <property type="component" value="Unassembled WGS sequence"/>
</dbReference>
<accession>A0A2N3LPU6</accession>
<dbReference type="PROSITE" id="PS51257">
    <property type="entry name" value="PROKAR_LIPOPROTEIN"/>
    <property type="match status" value="1"/>
</dbReference>
<keyword evidence="4" id="KW-1185">Reference proteome</keyword>
<gene>
    <name evidence="3" type="ORF">CWO92_01120</name>
</gene>
<proteinExistence type="predicted"/>
<protein>
    <recommendedName>
        <fullName evidence="2">YtkA-like domain-containing protein</fullName>
    </recommendedName>
</protein>
<dbReference type="InterPro" id="IPR013783">
    <property type="entry name" value="Ig-like_fold"/>
</dbReference>
<dbReference type="InterPro" id="IPR032693">
    <property type="entry name" value="YtkA-like_dom"/>
</dbReference>
<name>A0A2N3LPU6_9BACI</name>